<evidence type="ECO:0000256" key="7">
    <source>
        <dbReference type="SAM" id="Phobius"/>
    </source>
</evidence>
<evidence type="ECO:0000313" key="10">
    <source>
        <dbReference type="Proteomes" id="UP000789326"/>
    </source>
</evidence>
<keyword evidence="7" id="KW-0812">Transmembrane</keyword>
<evidence type="ECO:0000256" key="5">
    <source>
        <dbReference type="ARBA" id="ARBA00022963"/>
    </source>
</evidence>
<evidence type="ECO:0000256" key="3">
    <source>
        <dbReference type="ARBA" id="ARBA00012027"/>
    </source>
</evidence>
<comment type="similarity">
    <text evidence="2">Belongs to the phospholipase D family.</text>
</comment>
<dbReference type="AlphaFoldDB" id="A0A9W4KP14"/>
<dbReference type="GO" id="GO:0016891">
    <property type="term" value="F:RNA endonuclease activity producing 5'-phosphomonoesters, hydrolytic mechanism"/>
    <property type="evidence" value="ECO:0007669"/>
    <property type="project" value="TreeGrafter"/>
</dbReference>
<proteinExistence type="inferred from homology"/>
<protein>
    <recommendedName>
        <fullName evidence="3">phospholipase D</fullName>
        <ecNumber evidence="3">3.1.4.4</ecNumber>
    </recommendedName>
</protein>
<dbReference type="InterPro" id="IPR051406">
    <property type="entry name" value="PLD_domain"/>
</dbReference>
<keyword evidence="6" id="KW-0443">Lipid metabolism</keyword>
<dbReference type="SUPFAM" id="SSF56024">
    <property type="entry name" value="Phospholipase D/nuclease"/>
    <property type="match status" value="2"/>
</dbReference>
<sequence length="477" mass="54750">MKKWYKRKRFYLLVSILIVIALVIVYNSYKPLPDGISYEGKVHHVEDIDFIYDLSYHDEQGDLQHEQRIFRTINQAIEEADSYIVIDMFLFNAFYDEKINFPKLTENLKDNLVEQKKKKPGLQVIFITDEVNTSYNAYQLEALETMKKNGIDVIVTNLDRLRDPNPLYSGVYRTFFQWFGESGKGWIVNPMAKSAPKVTLRSYLRLMNIKANHRKVVATEKTAIISSANPHDASGFHSNIAFQMDGNIIGDFVKAEEAASKFSGGPKSFPEFKGTSADKGPISVQLLTEGKINKHVLKAIKDAKKGDKIHLAMFYIADREVVEALTDAAKRGVKIQMILDPNQNAFGSEKIGLPNLPVAAEFEKLGNENISIRWYKTDKEQFHTKLMMIQRANETVILGGSANYTSRNLDDYNLEANVEIHAPNDADVSKDVDNYFQRLWTNQNGTYTVDYSEYQKKLPVFKYLTYRIQKVFRFTTY</sequence>
<keyword evidence="4" id="KW-0378">Hydrolase</keyword>
<evidence type="ECO:0000256" key="2">
    <source>
        <dbReference type="ARBA" id="ARBA00008664"/>
    </source>
</evidence>
<evidence type="ECO:0000256" key="6">
    <source>
        <dbReference type="ARBA" id="ARBA00023098"/>
    </source>
</evidence>
<comment type="catalytic activity">
    <reaction evidence="1">
        <text>a 1,2-diacyl-sn-glycero-3-phosphocholine + H2O = a 1,2-diacyl-sn-glycero-3-phosphate + choline + H(+)</text>
        <dbReference type="Rhea" id="RHEA:14445"/>
        <dbReference type="ChEBI" id="CHEBI:15354"/>
        <dbReference type="ChEBI" id="CHEBI:15377"/>
        <dbReference type="ChEBI" id="CHEBI:15378"/>
        <dbReference type="ChEBI" id="CHEBI:57643"/>
        <dbReference type="ChEBI" id="CHEBI:58608"/>
        <dbReference type="EC" id="3.1.4.4"/>
    </reaction>
</comment>
<accession>A0A9W4KP14</accession>
<evidence type="ECO:0000313" key="9">
    <source>
        <dbReference type="EMBL" id="CAH0127454.1"/>
    </source>
</evidence>
<dbReference type="CDD" id="cd09130">
    <property type="entry name" value="PLDc_unchar2_2"/>
    <property type="match status" value="1"/>
</dbReference>
<dbReference type="PANTHER" id="PTHR43856:SF1">
    <property type="entry name" value="MITOCHONDRIAL CARDIOLIPIN HYDROLASE"/>
    <property type="match status" value="1"/>
</dbReference>
<feature type="transmembrane region" description="Helical" evidence="7">
    <location>
        <begin position="12"/>
        <end position="29"/>
    </location>
</feature>
<dbReference type="Proteomes" id="UP000789326">
    <property type="component" value="Unassembled WGS sequence"/>
</dbReference>
<keyword evidence="7" id="KW-1133">Transmembrane helix</keyword>
<gene>
    <name evidence="9" type="primary">clsA_1</name>
    <name evidence="9" type="ORF">SRABI133_00137</name>
</gene>
<dbReference type="Gene3D" id="3.30.870.10">
    <property type="entry name" value="Endonuclease Chain A"/>
    <property type="match status" value="2"/>
</dbReference>
<reference evidence="9" key="1">
    <citation type="submission" date="2021-11" db="EMBL/GenBank/DDBJ databases">
        <authorList>
            <person name="Bulgarelli D."/>
        </authorList>
    </citation>
    <scope>NUCLEOTIDE SEQUENCE</scope>
    <source>
        <strain evidence="9">Bi133</strain>
    </source>
</reference>
<comment type="caution">
    <text evidence="9">The sequence shown here is derived from an EMBL/GenBank/DDBJ whole genome shotgun (WGS) entry which is preliminary data.</text>
</comment>
<evidence type="ECO:0000259" key="8">
    <source>
        <dbReference type="Pfam" id="PF13091"/>
    </source>
</evidence>
<dbReference type="EMBL" id="CAKKMG010000001">
    <property type="protein sequence ID" value="CAH0127454.1"/>
    <property type="molecule type" value="Genomic_DNA"/>
</dbReference>
<keyword evidence="5" id="KW-0442">Lipid degradation</keyword>
<dbReference type="GO" id="GO:0016740">
    <property type="term" value="F:transferase activity"/>
    <property type="evidence" value="ECO:0007669"/>
    <property type="project" value="UniProtKB-KW"/>
</dbReference>
<dbReference type="PANTHER" id="PTHR43856">
    <property type="entry name" value="CARDIOLIPIN HYDROLASE"/>
    <property type="match status" value="1"/>
</dbReference>
<dbReference type="GO" id="GO:0004630">
    <property type="term" value="F:phospholipase D activity"/>
    <property type="evidence" value="ECO:0007669"/>
    <property type="project" value="UniProtKB-EC"/>
</dbReference>
<evidence type="ECO:0000256" key="1">
    <source>
        <dbReference type="ARBA" id="ARBA00000798"/>
    </source>
</evidence>
<dbReference type="RefSeq" id="WP_230300292.1">
    <property type="nucleotide sequence ID" value="NZ_CAKKMG010000001.1"/>
</dbReference>
<dbReference type="GO" id="GO:0016042">
    <property type="term" value="P:lipid catabolic process"/>
    <property type="evidence" value="ECO:0007669"/>
    <property type="project" value="UniProtKB-KW"/>
</dbReference>
<dbReference type="CDD" id="cd09129">
    <property type="entry name" value="PLDc_unchar2_1"/>
    <property type="match status" value="1"/>
</dbReference>
<dbReference type="Pfam" id="PF13091">
    <property type="entry name" value="PLDc_2"/>
    <property type="match status" value="1"/>
</dbReference>
<feature type="domain" description="Phospholipase D-like" evidence="8">
    <location>
        <begin position="297"/>
        <end position="440"/>
    </location>
</feature>
<keyword evidence="7" id="KW-0472">Membrane</keyword>
<dbReference type="InterPro" id="IPR025202">
    <property type="entry name" value="PLD-like_dom"/>
</dbReference>
<dbReference type="EC" id="3.1.4.4" evidence="3"/>
<name>A0A9W4KP14_9BACI</name>
<organism evidence="9 10">
    <name type="scientific">Peribacillus simplex</name>
    <dbReference type="NCBI Taxonomy" id="1478"/>
    <lineage>
        <taxon>Bacteria</taxon>
        <taxon>Bacillati</taxon>
        <taxon>Bacillota</taxon>
        <taxon>Bacilli</taxon>
        <taxon>Bacillales</taxon>
        <taxon>Bacillaceae</taxon>
        <taxon>Peribacillus</taxon>
    </lineage>
</organism>
<keyword evidence="9" id="KW-0808">Transferase</keyword>
<evidence type="ECO:0000256" key="4">
    <source>
        <dbReference type="ARBA" id="ARBA00022801"/>
    </source>
</evidence>